<comment type="catalytic activity">
    <reaction evidence="7">
        <text>(6S)-5,6,7,8-tetrahydrofolate + NADP(+) = 7,8-dihydrofolate + NADPH + H(+)</text>
        <dbReference type="Rhea" id="RHEA:15009"/>
        <dbReference type="ChEBI" id="CHEBI:15378"/>
        <dbReference type="ChEBI" id="CHEBI:57451"/>
        <dbReference type="ChEBI" id="CHEBI:57453"/>
        <dbReference type="ChEBI" id="CHEBI:57783"/>
        <dbReference type="ChEBI" id="CHEBI:58349"/>
        <dbReference type="EC" id="1.5.1.3"/>
    </reaction>
</comment>
<evidence type="ECO:0000256" key="1">
    <source>
        <dbReference type="ARBA" id="ARBA00004903"/>
    </source>
</evidence>
<feature type="domain" description="DHFR" evidence="9">
    <location>
        <begin position="1"/>
        <end position="159"/>
    </location>
</feature>
<dbReference type="PROSITE" id="PS51330">
    <property type="entry name" value="DHFR_2"/>
    <property type="match status" value="1"/>
</dbReference>
<dbReference type="SUPFAM" id="SSF53597">
    <property type="entry name" value="Dihydrofolate reductase-like"/>
    <property type="match status" value="1"/>
</dbReference>
<evidence type="ECO:0000313" key="10">
    <source>
        <dbReference type="EMBL" id="MBM7658841.1"/>
    </source>
</evidence>
<dbReference type="InterPro" id="IPR012259">
    <property type="entry name" value="DHFR"/>
</dbReference>
<dbReference type="InterPro" id="IPR001796">
    <property type="entry name" value="DHFR_dom"/>
</dbReference>
<evidence type="ECO:0000256" key="2">
    <source>
        <dbReference type="ARBA" id="ARBA00009539"/>
    </source>
</evidence>
<dbReference type="Gene3D" id="3.40.430.10">
    <property type="entry name" value="Dihydrofolate Reductase, subunit A"/>
    <property type="match status" value="1"/>
</dbReference>
<comment type="caution">
    <text evidence="10">The sequence shown here is derived from an EMBL/GenBank/DDBJ whole genome shotgun (WGS) entry which is preliminary data.</text>
</comment>
<protein>
    <recommendedName>
        <fullName evidence="3 7">Dihydrofolate reductase</fullName>
        <ecNumber evidence="3 7">1.5.1.3</ecNumber>
    </recommendedName>
</protein>
<dbReference type="PANTHER" id="PTHR48069">
    <property type="entry name" value="DIHYDROFOLATE REDUCTASE"/>
    <property type="match status" value="1"/>
</dbReference>
<reference evidence="10 11" key="1">
    <citation type="submission" date="2021-01" db="EMBL/GenBank/DDBJ databases">
        <title>Genomic Encyclopedia of Type Strains, Phase IV (KMG-IV): sequencing the most valuable type-strain genomes for metagenomic binning, comparative biology and taxonomic classification.</title>
        <authorList>
            <person name="Goeker M."/>
        </authorList>
    </citation>
    <scope>NUCLEOTIDE SEQUENCE [LARGE SCALE GENOMIC DNA]</scope>
    <source>
        <strain evidence="10 11">DSM 100968</strain>
    </source>
</reference>
<sequence length="160" mass="18449">MISFLLAMDANQLIGRKNQLPWHLPDDLRYFKKKTMGHSIIMGRKTFESIGKPLPGRKNIVLSRSQPMIKGIDVLHSLDELLQSGVCFGKECFVIGGAQIFDTLAPLADRLYLTRIHAEFEGDTYFRSFHPDEWQLISQEPGLLNAQNIYPHTFEIYERR</sequence>
<dbReference type="PANTHER" id="PTHR48069:SF3">
    <property type="entry name" value="DIHYDROFOLATE REDUCTASE"/>
    <property type="match status" value="1"/>
</dbReference>
<evidence type="ECO:0000256" key="7">
    <source>
        <dbReference type="PIRNR" id="PIRNR000194"/>
    </source>
</evidence>
<keyword evidence="6 7" id="KW-0560">Oxidoreductase</keyword>
<evidence type="ECO:0000256" key="5">
    <source>
        <dbReference type="ARBA" id="ARBA00022857"/>
    </source>
</evidence>
<comment type="pathway">
    <text evidence="1 7">Cofactor biosynthesis; tetrahydrofolate biosynthesis; 5,6,7,8-tetrahydrofolate from 7,8-dihydrofolate: step 1/1.</text>
</comment>
<organism evidence="10 11">
    <name type="scientific">Sporolactobacillus spathodeae</name>
    <dbReference type="NCBI Taxonomy" id="1465502"/>
    <lineage>
        <taxon>Bacteria</taxon>
        <taxon>Bacillati</taxon>
        <taxon>Bacillota</taxon>
        <taxon>Bacilli</taxon>
        <taxon>Bacillales</taxon>
        <taxon>Sporolactobacillaceae</taxon>
        <taxon>Sporolactobacillus</taxon>
    </lineage>
</organism>
<dbReference type="PROSITE" id="PS00075">
    <property type="entry name" value="DHFR_1"/>
    <property type="match status" value="1"/>
</dbReference>
<gene>
    <name evidence="10" type="ORF">JOC27_002304</name>
</gene>
<dbReference type="Pfam" id="PF00186">
    <property type="entry name" value="DHFR_1"/>
    <property type="match status" value="1"/>
</dbReference>
<evidence type="ECO:0000256" key="4">
    <source>
        <dbReference type="ARBA" id="ARBA00022563"/>
    </source>
</evidence>
<keyword evidence="5 7" id="KW-0521">NADP</keyword>
<evidence type="ECO:0000256" key="3">
    <source>
        <dbReference type="ARBA" id="ARBA00012856"/>
    </source>
</evidence>
<dbReference type="Proteomes" id="UP000823201">
    <property type="component" value="Unassembled WGS sequence"/>
</dbReference>
<name>A0ABS2QB86_9BACL</name>
<dbReference type="EMBL" id="JAFBEV010000025">
    <property type="protein sequence ID" value="MBM7658841.1"/>
    <property type="molecule type" value="Genomic_DNA"/>
</dbReference>
<proteinExistence type="inferred from homology"/>
<dbReference type="GO" id="GO:0004146">
    <property type="term" value="F:dihydrofolate reductase activity"/>
    <property type="evidence" value="ECO:0007669"/>
    <property type="project" value="UniProtKB-EC"/>
</dbReference>
<evidence type="ECO:0000259" key="9">
    <source>
        <dbReference type="PROSITE" id="PS51330"/>
    </source>
</evidence>
<dbReference type="CDD" id="cd00209">
    <property type="entry name" value="DHFR"/>
    <property type="match status" value="1"/>
</dbReference>
<evidence type="ECO:0000256" key="6">
    <source>
        <dbReference type="ARBA" id="ARBA00023002"/>
    </source>
</evidence>
<keyword evidence="11" id="KW-1185">Reference proteome</keyword>
<evidence type="ECO:0000313" key="11">
    <source>
        <dbReference type="Proteomes" id="UP000823201"/>
    </source>
</evidence>
<dbReference type="PIRSF" id="PIRSF000194">
    <property type="entry name" value="DHFR"/>
    <property type="match status" value="1"/>
</dbReference>
<evidence type="ECO:0000256" key="8">
    <source>
        <dbReference type="RuleBase" id="RU004474"/>
    </source>
</evidence>
<keyword evidence="4 7" id="KW-0554">One-carbon metabolism</keyword>
<dbReference type="EC" id="1.5.1.3" evidence="3 7"/>
<dbReference type="PRINTS" id="PR00070">
    <property type="entry name" value="DHFR"/>
</dbReference>
<dbReference type="InterPro" id="IPR024072">
    <property type="entry name" value="DHFR-like_dom_sf"/>
</dbReference>
<accession>A0ABS2QB86</accession>
<comment type="function">
    <text evidence="7">Key enzyme in folate metabolism. Catalyzes an essential reaction for de novo glycine and purine synthesis, and for DNA precursor synthesis.</text>
</comment>
<dbReference type="InterPro" id="IPR017925">
    <property type="entry name" value="DHFR_CS"/>
</dbReference>
<comment type="similarity">
    <text evidence="2 7 8">Belongs to the dihydrofolate reductase family.</text>
</comment>